<dbReference type="OrthoDB" id="9802008at2"/>
<keyword evidence="8" id="KW-0057">Aromatic amino acid biosynthesis</keyword>
<dbReference type="STRING" id="1838280.A6M21_03020"/>
<keyword evidence="13" id="KW-1185">Reference proteome</keyword>
<comment type="pathway">
    <text evidence="1">Amino-acid biosynthesis; L-tyrosine biosynthesis; (4-hydroxyphenyl)pyruvate from prephenate (NAD(+) route): step 1/1.</text>
</comment>
<dbReference type="Gene3D" id="3.40.50.720">
    <property type="entry name" value="NAD(P)-binding Rossmann-like Domain"/>
    <property type="match status" value="1"/>
</dbReference>
<reference evidence="12 13" key="1">
    <citation type="submission" date="2016-04" db="EMBL/GenBank/DDBJ databases">
        <authorList>
            <person name="Evans L.H."/>
            <person name="Alamgir A."/>
            <person name="Owens N."/>
            <person name="Weber N.D."/>
            <person name="Virtaneva K."/>
            <person name="Barbian K."/>
            <person name="Babar A."/>
            <person name="Rosenke K."/>
        </authorList>
    </citation>
    <scope>NUCLEOTIDE SEQUENCE [LARGE SCALE GENOMIC DNA]</scope>
    <source>
        <strain evidence="12 13">LMa1</strain>
    </source>
</reference>
<evidence type="ECO:0000256" key="1">
    <source>
        <dbReference type="ARBA" id="ARBA00005067"/>
    </source>
</evidence>
<feature type="domain" description="ACT" evidence="11">
    <location>
        <begin position="295"/>
        <end position="364"/>
    </location>
</feature>
<dbReference type="SUPFAM" id="SSF48179">
    <property type="entry name" value="6-phosphogluconate dehydrogenase C-terminal domain-like"/>
    <property type="match status" value="1"/>
</dbReference>
<dbReference type="Pfam" id="PF02153">
    <property type="entry name" value="PDH_N"/>
    <property type="match status" value="1"/>
</dbReference>
<dbReference type="UniPathway" id="UPA00122">
    <property type="reaction ID" value="UER00961"/>
</dbReference>
<dbReference type="FunFam" id="3.40.50.720:FF:000208">
    <property type="entry name" value="Prephenate dehydrogenase"/>
    <property type="match status" value="1"/>
</dbReference>
<dbReference type="PANTHER" id="PTHR21363">
    <property type="entry name" value="PREPHENATE DEHYDROGENASE"/>
    <property type="match status" value="1"/>
</dbReference>
<evidence type="ECO:0000256" key="2">
    <source>
        <dbReference type="ARBA" id="ARBA00007964"/>
    </source>
</evidence>
<evidence type="ECO:0000256" key="3">
    <source>
        <dbReference type="ARBA" id="ARBA00012068"/>
    </source>
</evidence>
<dbReference type="InterPro" id="IPR036291">
    <property type="entry name" value="NAD(P)-bd_dom_sf"/>
</dbReference>
<dbReference type="EMBL" id="LYVF01000013">
    <property type="protein sequence ID" value="OAT86415.1"/>
    <property type="molecule type" value="Genomic_DNA"/>
</dbReference>
<dbReference type="InterPro" id="IPR003099">
    <property type="entry name" value="Prephen_DH"/>
</dbReference>
<dbReference type="GO" id="GO:0008977">
    <property type="term" value="F:prephenate dehydrogenase (NAD+) activity"/>
    <property type="evidence" value="ECO:0007669"/>
    <property type="project" value="UniProtKB-EC"/>
</dbReference>
<evidence type="ECO:0000256" key="7">
    <source>
        <dbReference type="ARBA" id="ARBA00023027"/>
    </source>
</evidence>
<dbReference type="GO" id="GO:0006571">
    <property type="term" value="P:tyrosine biosynthetic process"/>
    <property type="evidence" value="ECO:0007669"/>
    <property type="project" value="UniProtKB-UniPathway"/>
</dbReference>
<comment type="caution">
    <text evidence="12">The sequence shown here is derived from an EMBL/GenBank/DDBJ whole genome shotgun (WGS) entry which is preliminary data.</text>
</comment>
<dbReference type="EC" id="1.3.1.12" evidence="3"/>
<dbReference type="InterPro" id="IPR050812">
    <property type="entry name" value="Preph/Arog_dehydrog"/>
</dbReference>
<evidence type="ECO:0000259" key="10">
    <source>
        <dbReference type="PROSITE" id="PS51176"/>
    </source>
</evidence>
<dbReference type="SUPFAM" id="SSF55021">
    <property type="entry name" value="ACT-like"/>
    <property type="match status" value="1"/>
</dbReference>
<keyword evidence="8" id="KW-0028">Amino-acid biosynthesis</keyword>
<dbReference type="InterPro" id="IPR046825">
    <property type="entry name" value="PDH_C"/>
</dbReference>
<dbReference type="InterPro" id="IPR046826">
    <property type="entry name" value="PDH_N"/>
</dbReference>
<evidence type="ECO:0000256" key="8">
    <source>
        <dbReference type="ARBA" id="ARBA00023141"/>
    </source>
</evidence>
<evidence type="ECO:0000256" key="5">
    <source>
        <dbReference type="ARBA" id="ARBA00022498"/>
    </source>
</evidence>
<comment type="catalytic activity">
    <reaction evidence="9">
        <text>prephenate + NAD(+) = 3-(4-hydroxyphenyl)pyruvate + CO2 + NADH</text>
        <dbReference type="Rhea" id="RHEA:13869"/>
        <dbReference type="ChEBI" id="CHEBI:16526"/>
        <dbReference type="ChEBI" id="CHEBI:29934"/>
        <dbReference type="ChEBI" id="CHEBI:36242"/>
        <dbReference type="ChEBI" id="CHEBI:57540"/>
        <dbReference type="ChEBI" id="CHEBI:57945"/>
        <dbReference type="EC" id="1.3.1.12"/>
    </reaction>
</comment>
<keyword evidence="5" id="KW-0827">Tyrosine biosynthesis</keyword>
<sequence>MFEKVSIIGVGLIGGSLGMALCGRKLARRVTGADPDPENRRLALERGAVHQVCADPGEAVRGAELVVLATPVGCTMTVLAEILPRLEPGTVVTDVGSVKASIAARAAAMMPDGVWFVGGHPMAGSEQTGCAGADPFLFENAYYIITPARDVPEAVLKRMQALIAGVGARMVRMHPEEHDRAVAAVSHLPHLIAATLVNTLAILPDRDDFLPLAAGGFRDTTRVAASGAAMWRDIFLANRRAVLDVLAVFRRQLQALEDAVGAGDGPAIADLLERARQVRHSLPARARGYLPALFELVATVPDRPGMIADLAAPLGRAGINITDIEILRVREGEGGTIRLAFATEEDRDAAVAVLKKEGIQAAGR</sequence>
<dbReference type="InterPro" id="IPR002912">
    <property type="entry name" value="ACT_dom"/>
</dbReference>
<organism evidence="12 13">
    <name type="scientific">Desulfotomaculum copahuensis</name>
    <dbReference type="NCBI Taxonomy" id="1838280"/>
    <lineage>
        <taxon>Bacteria</taxon>
        <taxon>Bacillati</taxon>
        <taxon>Bacillota</taxon>
        <taxon>Clostridia</taxon>
        <taxon>Eubacteriales</taxon>
        <taxon>Desulfotomaculaceae</taxon>
        <taxon>Desulfotomaculum</taxon>
    </lineage>
</organism>
<evidence type="ECO:0000313" key="12">
    <source>
        <dbReference type="EMBL" id="OAT86415.1"/>
    </source>
</evidence>
<dbReference type="InterPro" id="IPR008927">
    <property type="entry name" value="6-PGluconate_DH-like_C_sf"/>
</dbReference>
<proteinExistence type="inferred from homology"/>
<dbReference type="Proteomes" id="UP000078532">
    <property type="component" value="Unassembled WGS sequence"/>
</dbReference>
<dbReference type="CDD" id="cd04909">
    <property type="entry name" value="ACT_PDH-BS"/>
    <property type="match status" value="1"/>
</dbReference>
<dbReference type="PROSITE" id="PS51671">
    <property type="entry name" value="ACT"/>
    <property type="match status" value="1"/>
</dbReference>
<dbReference type="Gene3D" id="1.10.3660.10">
    <property type="entry name" value="6-phosphogluconate dehydrogenase C-terminal like domain"/>
    <property type="match status" value="1"/>
</dbReference>
<evidence type="ECO:0000259" key="11">
    <source>
        <dbReference type="PROSITE" id="PS51671"/>
    </source>
</evidence>
<dbReference type="PROSITE" id="PS51176">
    <property type="entry name" value="PDH_ADH"/>
    <property type="match status" value="1"/>
</dbReference>
<evidence type="ECO:0000256" key="6">
    <source>
        <dbReference type="ARBA" id="ARBA00023002"/>
    </source>
</evidence>
<dbReference type="PANTHER" id="PTHR21363:SF0">
    <property type="entry name" value="PREPHENATE DEHYDROGENASE [NADP(+)]"/>
    <property type="match status" value="1"/>
</dbReference>
<evidence type="ECO:0000256" key="9">
    <source>
        <dbReference type="ARBA" id="ARBA00049260"/>
    </source>
</evidence>
<dbReference type="RefSeq" id="WP_066666144.1">
    <property type="nucleotide sequence ID" value="NZ_LYVF01000013.1"/>
</dbReference>
<keyword evidence="6" id="KW-0560">Oxidoreductase</keyword>
<evidence type="ECO:0000313" key="13">
    <source>
        <dbReference type="Proteomes" id="UP000078532"/>
    </source>
</evidence>
<gene>
    <name evidence="12" type="ORF">A6M21_03020</name>
</gene>
<protein>
    <recommendedName>
        <fullName evidence="4">Prephenate dehydrogenase</fullName>
        <ecNumber evidence="3">1.3.1.12</ecNumber>
    </recommendedName>
</protein>
<dbReference type="InterPro" id="IPR045865">
    <property type="entry name" value="ACT-like_dom_sf"/>
</dbReference>
<feature type="domain" description="Prephenate/arogenate dehydrogenase" evidence="10">
    <location>
        <begin position="3"/>
        <end position="290"/>
    </location>
</feature>
<name>A0A1B7LIL6_9FIRM</name>
<dbReference type="Pfam" id="PF20463">
    <property type="entry name" value="PDH_C"/>
    <property type="match status" value="1"/>
</dbReference>
<dbReference type="SUPFAM" id="SSF51735">
    <property type="entry name" value="NAD(P)-binding Rossmann-fold domains"/>
    <property type="match status" value="1"/>
</dbReference>
<keyword evidence="7" id="KW-0520">NAD</keyword>
<accession>A0A1B7LIL6</accession>
<dbReference type="AlphaFoldDB" id="A0A1B7LIL6"/>
<dbReference type="GO" id="GO:0070403">
    <property type="term" value="F:NAD+ binding"/>
    <property type="evidence" value="ECO:0007669"/>
    <property type="project" value="InterPro"/>
</dbReference>
<evidence type="ECO:0000256" key="4">
    <source>
        <dbReference type="ARBA" id="ARBA00016891"/>
    </source>
</evidence>
<dbReference type="Gene3D" id="3.30.70.260">
    <property type="match status" value="1"/>
</dbReference>
<comment type="similarity">
    <text evidence="2">Belongs to the prephenate/arogenate dehydrogenase family.</text>
</comment>
<dbReference type="GO" id="GO:0004665">
    <property type="term" value="F:prephenate dehydrogenase (NADP+) activity"/>
    <property type="evidence" value="ECO:0007669"/>
    <property type="project" value="InterPro"/>
</dbReference>
<dbReference type="Pfam" id="PF01842">
    <property type="entry name" value="ACT"/>
    <property type="match status" value="1"/>
</dbReference>